<dbReference type="RefSeq" id="WP_125672353.1">
    <property type="nucleotide sequence ID" value="NZ_RCOS01000143.1"/>
</dbReference>
<reference evidence="2 3" key="1">
    <citation type="submission" date="2018-10" db="EMBL/GenBank/DDBJ databases">
        <title>Co-occurring genomic capacity for anaerobic methane metabolism and dissimilatory sulfite reduction discovered in the Korarchaeota.</title>
        <authorList>
            <person name="Mckay L.J."/>
            <person name="Dlakic M."/>
            <person name="Fields M.W."/>
            <person name="Delmont T.O."/>
            <person name="Eren A.M."/>
            <person name="Jay Z.J."/>
            <person name="Klingelsmith K.B."/>
            <person name="Rusch D.B."/>
            <person name="Inskeep W.P."/>
        </authorList>
    </citation>
    <scope>NUCLEOTIDE SEQUENCE [LARGE SCALE GENOMIC DNA]</scope>
    <source>
        <strain evidence="2 3">MDKW</strain>
    </source>
</reference>
<evidence type="ECO:0000256" key="1">
    <source>
        <dbReference type="SAM" id="Phobius"/>
    </source>
</evidence>
<keyword evidence="3" id="KW-1185">Reference proteome</keyword>
<comment type="caution">
    <text evidence="2">The sequence shown here is derived from an EMBL/GenBank/DDBJ whole genome shotgun (WGS) entry which is preliminary data.</text>
</comment>
<accession>A0A3R9QUT8</accession>
<dbReference type="EMBL" id="RCOS01000143">
    <property type="protein sequence ID" value="RSN72677.1"/>
    <property type="molecule type" value="Genomic_DNA"/>
</dbReference>
<name>A0A3R9QUT8_9CREN</name>
<evidence type="ECO:0000313" key="3">
    <source>
        <dbReference type="Proteomes" id="UP000277582"/>
    </source>
</evidence>
<feature type="transmembrane region" description="Helical" evidence="1">
    <location>
        <begin position="47"/>
        <end position="70"/>
    </location>
</feature>
<gene>
    <name evidence="2" type="ORF">D6D85_12815</name>
</gene>
<keyword evidence="1" id="KW-1133">Transmembrane helix</keyword>
<keyword evidence="1" id="KW-0472">Membrane</keyword>
<feature type="transmembrane region" description="Helical" evidence="1">
    <location>
        <begin position="121"/>
        <end position="137"/>
    </location>
</feature>
<dbReference type="Proteomes" id="UP000277582">
    <property type="component" value="Unassembled WGS sequence"/>
</dbReference>
<evidence type="ECO:0000313" key="2">
    <source>
        <dbReference type="EMBL" id="RSN72677.1"/>
    </source>
</evidence>
<organism evidence="2 3">
    <name type="scientific">Candidatus Methanodesulfokora washburnensis</name>
    <dbReference type="NCBI Taxonomy" id="2478471"/>
    <lineage>
        <taxon>Archaea</taxon>
        <taxon>Thermoproteota</taxon>
        <taxon>Candidatus Korarchaeia</taxon>
        <taxon>Candidatus Korarchaeia incertae sedis</taxon>
        <taxon>Candidatus Methanodesulfokora</taxon>
    </lineage>
</organism>
<dbReference type="AlphaFoldDB" id="A0A3R9QUT8"/>
<feature type="transmembrane region" description="Helical" evidence="1">
    <location>
        <begin position="16"/>
        <end position="35"/>
    </location>
</feature>
<keyword evidence="1" id="KW-0812">Transmembrane</keyword>
<proteinExistence type="predicted"/>
<protein>
    <submittedName>
        <fullName evidence="2">Uncharacterized protein</fullName>
    </submittedName>
</protein>
<feature type="transmembrane region" description="Helical" evidence="1">
    <location>
        <begin position="91"/>
        <end position="115"/>
    </location>
</feature>
<sequence>MSEKETLKDKLRIEEIRGVFVLGLLAVLVSIRFGYKELLIYAGGPYFNLISGLIDITIVFWFLYAYLMVLGISEDVIGKKYSELFKDLSKFFLKMYFLLAGSVTVIFLAIVTIVFITTYPLRALVLMISISAVIAYSKREKLNTEIKKMKKKIKRKILRLKFFSSKY</sequence>